<dbReference type="Pfam" id="PF08316">
    <property type="entry name" value="Pal1"/>
    <property type="match status" value="1"/>
</dbReference>
<feature type="region of interest" description="Disordered" evidence="1">
    <location>
        <begin position="19"/>
        <end position="115"/>
    </location>
</feature>
<organism evidence="2 3">
    <name type="scientific">Vanrija pseudolonga</name>
    <dbReference type="NCBI Taxonomy" id="143232"/>
    <lineage>
        <taxon>Eukaryota</taxon>
        <taxon>Fungi</taxon>
        <taxon>Dikarya</taxon>
        <taxon>Basidiomycota</taxon>
        <taxon>Agaricomycotina</taxon>
        <taxon>Tremellomycetes</taxon>
        <taxon>Trichosporonales</taxon>
        <taxon>Trichosporonaceae</taxon>
        <taxon>Vanrija</taxon>
    </lineage>
</organism>
<reference evidence="2" key="1">
    <citation type="submission" date="2023-10" db="EMBL/GenBank/DDBJ databases">
        <authorList>
            <person name="Noh H."/>
        </authorList>
    </citation>
    <scope>NUCLEOTIDE SEQUENCE</scope>
    <source>
        <strain evidence="2">DUCC4014</strain>
    </source>
</reference>
<protein>
    <submittedName>
        <fullName evidence="2">Uncharacterized protein</fullName>
    </submittedName>
</protein>
<keyword evidence="3" id="KW-1185">Reference proteome</keyword>
<name>A0AAF0YIZ8_9TREE</name>
<dbReference type="PANTHER" id="PTHR28307">
    <property type="entry name" value="PROTEIN PAL1"/>
    <property type="match status" value="1"/>
</dbReference>
<proteinExistence type="predicted"/>
<feature type="compositionally biased region" description="Basic and acidic residues" evidence="1">
    <location>
        <begin position="229"/>
        <end position="243"/>
    </location>
</feature>
<accession>A0AAF0YIZ8</accession>
<gene>
    <name evidence="2" type="ORF">LOC62_06G007932</name>
</gene>
<feature type="compositionally biased region" description="Basic and acidic residues" evidence="1">
    <location>
        <begin position="81"/>
        <end position="106"/>
    </location>
</feature>
<dbReference type="GO" id="GO:0005737">
    <property type="term" value="C:cytoplasm"/>
    <property type="evidence" value="ECO:0007669"/>
    <property type="project" value="TreeGrafter"/>
</dbReference>
<evidence type="ECO:0000256" key="1">
    <source>
        <dbReference type="SAM" id="MobiDB-lite"/>
    </source>
</evidence>
<dbReference type="GeneID" id="87811102"/>
<feature type="compositionally biased region" description="Basic and acidic residues" evidence="1">
    <location>
        <begin position="423"/>
        <end position="437"/>
    </location>
</feature>
<feature type="region of interest" description="Disordered" evidence="1">
    <location>
        <begin position="147"/>
        <end position="374"/>
    </location>
</feature>
<dbReference type="RefSeq" id="XP_062630439.1">
    <property type="nucleotide sequence ID" value="XM_062774454.1"/>
</dbReference>
<evidence type="ECO:0000313" key="2">
    <source>
        <dbReference type="EMBL" id="WOO84413.1"/>
    </source>
</evidence>
<evidence type="ECO:0000313" key="3">
    <source>
        <dbReference type="Proteomes" id="UP000827549"/>
    </source>
</evidence>
<dbReference type="PANTHER" id="PTHR28307:SF2">
    <property type="entry name" value="PROTEIN PAL1"/>
    <property type="match status" value="1"/>
</dbReference>
<feature type="compositionally biased region" description="Polar residues" evidence="1">
    <location>
        <begin position="205"/>
        <end position="223"/>
    </location>
</feature>
<feature type="compositionally biased region" description="Low complexity" evidence="1">
    <location>
        <begin position="150"/>
        <end position="173"/>
    </location>
</feature>
<dbReference type="AlphaFoldDB" id="A0AAF0YIZ8"/>
<dbReference type="EMBL" id="CP086719">
    <property type="protein sequence ID" value="WOO84413.1"/>
    <property type="molecule type" value="Genomic_DNA"/>
</dbReference>
<dbReference type="Proteomes" id="UP000827549">
    <property type="component" value="Chromosome 6"/>
</dbReference>
<dbReference type="InterPro" id="IPR013226">
    <property type="entry name" value="Pal1"/>
</dbReference>
<sequence>MSTRFVNQDLASAVRDVVQIRNGSNEPQYLAGQQAPPPRPERRTPSPNTAAGGTAGVQARPAPKSENPFENAEVETFTPSEPKEIRNKKSSSSKEKDRKGSRHADVIDTWDPTGLGSAMWHHSGPYDAAAPSRNLNTPAAKAPMYAFGTSAPQASQPQPAAVAAPAPRVSPAGVPVPPPKDIAGGERRGSARPISGRASGGGLSGQYSTSVPSGSYFPEQQSVPEDGEDHPGRRRQTEKERALKAAWGIDTPEPYEDFGWSPREDAIDLSDPSPENGNPPRSPGFKNVFGAGAGRAPPLSEEILSPTEEGFANRDRGSFSRPGVKRTKSLMQKIKSMVRQKPDESMPPVPAWGERSKSMSAASPTAGILRPSGYGGAGGAGYGYGLESAVMEEENGGVEPGTVNFADPIFGERWDPASGHPVSKADGEVGRSEELRG</sequence>
<feature type="region of interest" description="Disordered" evidence="1">
    <location>
        <begin position="393"/>
        <end position="437"/>
    </location>
</feature>